<reference evidence="1" key="1">
    <citation type="submission" date="2018-05" db="EMBL/GenBank/DDBJ databases">
        <authorList>
            <person name="Lanie J.A."/>
            <person name="Ng W.-L."/>
            <person name="Kazmierczak K.M."/>
            <person name="Andrzejewski T.M."/>
            <person name="Davidsen T.M."/>
            <person name="Wayne K.J."/>
            <person name="Tettelin H."/>
            <person name="Glass J.I."/>
            <person name="Rusch D."/>
            <person name="Podicherti R."/>
            <person name="Tsui H.-C.T."/>
            <person name="Winkler M.E."/>
        </authorList>
    </citation>
    <scope>NUCLEOTIDE SEQUENCE</scope>
</reference>
<accession>A0A381RH48</accession>
<protein>
    <recommendedName>
        <fullName evidence="2">ABM domain-containing protein</fullName>
    </recommendedName>
</protein>
<evidence type="ECO:0000313" key="1">
    <source>
        <dbReference type="EMBL" id="SUZ90268.1"/>
    </source>
</evidence>
<dbReference type="AlphaFoldDB" id="A0A381RH48"/>
<gene>
    <name evidence="1" type="ORF">METZ01_LOCUS43122</name>
</gene>
<organism evidence="1">
    <name type="scientific">marine metagenome</name>
    <dbReference type="NCBI Taxonomy" id="408172"/>
    <lineage>
        <taxon>unclassified sequences</taxon>
        <taxon>metagenomes</taxon>
        <taxon>ecological metagenomes</taxon>
    </lineage>
</organism>
<name>A0A381RH48_9ZZZZ</name>
<sequence length="238" mass="26831">MKKNISIFFLFLFSISSFSQGITSIYSFKVENPNDIQTIVVEMTKHFETDFAKAGSVTVEIVDEHFNGIEESNLSFVYKFNDVQEMQDEYARANRSEEFRKINEIIVPLVKENSQTLLRSVMGGKGMGKTGVAMVVIMKVKNPTTYINAYKEFTDKMEENGKSKLFTEYGLSEVFSGGQQDPGATHHAVMGATDMVSLVNGLDELFSSQEFRVFANKVAGNREILTRKTVFRLAAFNE</sequence>
<proteinExistence type="predicted"/>
<evidence type="ECO:0008006" key="2">
    <source>
        <dbReference type="Google" id="ProtNLM"/>
    </source>
</evidence>
<dbReference type="EMBL" id="UINC01001880">
    <property type="protein sequence ID" value="SUZ90268.1"/>
    <property type="molecule type" value="Genomic_DNA"/>
</dbReference>